<dbReference type="Gene3D" id="1.20.5.300">
    <property type="match status" value="1"/>
</dbReference>
<organism evidence="3 4">
    <name type="scientific">Telmatospirillum siberiense</name>
    <dbReference type="NCBI Taxonomy" id="382514"/>
    <lineage>
        <taxon>Bacteria</taxon>
        <taxon>Pseudomonadati</taxon>
        <taxon>Pseudomonadota</taxon>
        <taxon>Alphaproteobacteria</taxon>
        <taxon>Rhodospirillales</taxon>
        <taxon>Rhodospirillaceae</taxon>
        <taxon>Telmatospirillum</taxon>
    </lineage>
</organism>
<protein>
    <recommendedName>
        <fullName evidence="1">Protein SlyX homolog</fullName>
    </recommendedName>
</protein>
<dbReference type="Proteomes" id="UP000233293">
    <property type="component" value="Unassembled WGS sequence"/>
</dbReference>
<feature type="region of interest" description="Disordered" evidence="2">
    <location>
        <begin position="52"/>
        <end position="71"/>
    </location>
</feature>
<dbReference type="PANTHER" id="PTHR36508">
    <property type="entry name" value="PROTEIN SLYX"/>
    <property type="match status" value="1"/>
</dbReference>
<evidence type="ECO:0000256" key="1">
    <source>
        <dbReference type="HAMAP-Rule" id="MF_00715"/>
    </source>
</evidence>
<comment type="similarity">
    <text evidence="1">Belongs to the SlyX family.</text>
</comment>
<comment type="caution">
    <text evidence="3">The sequence shown here is derived from an EMBL/GenBank/DDBJ whole genome shotgun (WGS) entry which is preliminary data.</text>
</comment>
<dbReference type="HAMAP" id="MF_00715">
    <property type="entry name" value="SlyX"/>
    <property type="match status" value="1"/>
</dbReference>
<evidence type="ECO:0000256" key="2">
    <source>
        <dbReference type="SAM" id="MobiDB-lite"/>
    </source>
</evidence>
<name>A0A2N3PTL6_9PROT</name>
<keyword evidence="4" id="KW-1185">Reference proteome</keyword>
<gene>
    <name evidence="1" type="primary">slyX</name>
    <name evidence="3" type="ORF">CWS72_14680</name>
</gene>
<dbReference type="EMBL" id="PIUM01000017">
    <property type="protein sequence ID" value="PKU23740.1"/>
    <property type="molecule type" value="Genomic_DNA"/>
</dbReference>
<dbReference type="OrthoDB" id="7306611at2"/>
<dbReference type="InterPro" id="IPR007236">
    <property type="entry name" value="SlyX"/>
</dbReference>
<evidence type="ECO:0000313" key="4">
    <source>
        <dbReference type="Proteomes" id="UP000233293"/>
    </source>
</evidence>
<evidence type="ECO:0000313" key="3">
    <source>
        <dbReference type="EMBL" id="PKU23740.1"/>
    </source>
</evidence>
<accession>A0A2N3PTL6</accession>
<dbReference type="PANTHER" id="PTHR36508:SF1">
    <property type="entry name" value="PROTEIN SLYX"/>
    <property type="match status" value="1"/>
</dbReference>
<sequence>MDSALEDRLIALESRLAHHERMADEMSDVLTDQQRAIDLLTARIRRLQDRLKDVELGADRSPQDDKPPPHY</sequence>
<proteinExistence type="inferred from homology"/>
<dbReference type="AlphaFoldDB" id="A0A2N3PTL6"/>
<reference evidence="4" key="1">
    <citation type="submission" date="2017-12" db="EMBL/GenBank/DDBJ databases">
        <title>Draft genome sequence of Telmatospirillum siberiense 26-4b1T, an acidotolerant peatland alphaproteobacterium potentially involved in sulfur cycling.</title>
        <authorList>
            <person name="Hausmann B."/>
            <person name="Pjevac P."/>
            <person name="Schreck K."/>
            <person name="Herbold C.W."/>
            <person name="Daims H."/>
            <person name="Wagner M."/>
            <person name="Pester M."/>
            <person name="Loy A."/>
        </authorList>
    </citation>
    <scope>NUCLEOTIDE SEQUENCE [LARGE SCALE GENOMIC DNA]</scope>
    <source>
        <strain evidence="4">26-4b1</strain>
    </source>
</reference>
<dbReference type="Pfam" id="PF04102">
    <property type="entry name" value="SlyX"/>
    <property type="match status" value="1"/>
</dbReference>
<dbReference type="RefSeq" id="WP_101251376.1">
    <property type="nucleotide sequence ID" value="NZ_PIUM01000017.1"/>
</dbReference>